<organism evidence="2 3">
    <name type="scientific">Paramecium primaurelia</name>
    <dbReference type="NCBI Taxonomy" id="5886"/>
    <lineage>
        <taxon>Eukaryota</taxon>
        <taxon>Sar</taxon>
        <taxon>Alveolata</taxon>
        <taxon>Ciliophora</taxon>
        <taxon>Intramacronucleata</taxon>
        <taxon>Oligohymenophorea</taxon>
        <taxon>Peniculida</taxon>
        <taxon>Parameciidae</taxon>
        <taxon>Paramecium</taxon>
    </lineage>
</organism>
<dbReference type="EMBL" id="CAJJDM010000136">
    <property type="protein sequence ID" value="CAD8107415.1"/>
    <property type="molecule type" value="Genomic_DNA"/>
</dbReference>
<evidence type="ECO:0000313" key="3">
    <source>
        <dbReference type="Proteomes" id="UP000688137"/>
    </source>
</evidence>
<accession>A0A8S1PVZ3</accession>
<dbReference type="AlphaFoldDB" id="A0A8S1PVZ3"/>
<protein>
    <recommendedName>
        <fullName evidence="1">Integrator complex subunit 3 N-terminal domain-containing protein</fullName>
    </recommendedName>
</protein>
<sequence length="894" mass="106525">MNLTMEQSQEIIKQWFKGSENIYNYNVLTYPSYEQQAYILTQHQLYELCRQNQNQQDLQKNLSQFSDQHKAIIYVMFLAPQYQRSLFDLMNINGFHNIIAFYSEFSHFINTQYHLLKDHIKIQIFEIMKLFLENPLDQLEECFKSFLRTCIIYPHNQNYTFLLEFLNFLFDQHKQIIVKPNLAALLFYKYLLILNIDDYYKIQQFPHKKINDIMIEIWQLYQQTILSFGRELLINLQLPFQYSEFHISMMNFNVIKQNLPISHLIANQTTTTAAYKANYQLALPYEVEQRIGFAIFSQMPLESMSTFLTMIFEKYGYHINFIGAIVRNIICGYHFDETEIIQNKIADTLLLIYEIADLQGEKWPIFLRFIYSDIFFMTKDFKDDHNIQAGLYFLRKLYHKQLYNELQGALWFIFQTFEVNEQLKKKVQPQLLSLSSHNIFQKLLEDQNIREAIKCKIHEYFLKLICNQYQGPGGLSYDQPHTALYTVDDLDTPQVQYLNGNTTNIDDSILDEFQGNSISIQQNDIMLEEVDVVNTIQIDITLQKILEKEKLDAIFQNPQQEINLIRLYNFFNKSIQPDVKHVFLQELTKIIIRLYEDQFYDLDYEYPFNCLTTLLQINFNQESLLYDLIKSLISSEQFSIHYLFLIYFERKTKSSHLEKLLIQQTDQIIKSFKIVQSLISAQRSQIIFEEILSNCQLNSNIEFVFNLLIITNIQTIQKAQNKIQNLFSSNYCSILYFLKKIPQIENLQLVGLVVDLIQKIIKLNENQKDLNILIDQIFVNLENPSKTFWTVYTQVFQLLLQFKRISEDNLIQFFVNCFVNSNKYCEGISEIFLMTPNTLKIFIFKALTKHLDKTKNYESVEFILKYLIKDQKNVSFKNSLQNNLDNYMKQQEKK</sequence>
<feature type="domain" description="Integrator complex subunit 3 N-terminal" evidence="1">
    <location>
        <begin position="68"/>
        <end position="352"/>
    </location>
</feature>
<proteinExistence type="predicted"/>
<dbReference type="Proteomes" id="UP000688137">
    <property type="component" value="Unassembled WGS sequence"/>
</dbReference>
<dbReference type="OMA" id="QNDIMLE"/>
<comment type="caution">
    <text evidence="2">The sequence shown here is derived from an EMBL/GenBank/DDBJ whole genome shotgun (WGS) entry which is preliminary data.</text>
</comment>
<evidence type="ECO:0000313" key="2">
    <source>
        <dbReference type="EMBL" id="CAD8107415.1"/>
    </source>
</evidence>
<dbReference type="InterPro" id="IPR019333">
    <property type="entry name" value="INTS3_N"/>
</dbReference>
<gene>
    <name evidence="2" type="ORF">PPRIM_AZ9-3.1.T1330157</name>
</gene>
<evidence type="ECO:0000259" key="1">
    <source>
        <dbReference type="Pfam" id="PF10189"/>
    </source>
</evidence>
<keyword evidence="3" id="KW-1185">Reference proteome</keyword>
<dbReference type="Pfam" id="PF10189">
    <property type="entry name" value="Ints3_N"/>
    <property type="match status" value="1"/>
</dbReference>
<reference evidence="2" key="1">
    <citation type="submission" date="2021-01" db="EMBL/GenBank/DDBJ databases">
        <authorList>
            <consortium name="Genoscope - CEA"/>
            <person name="William W."/>
        </authorList>
    </citation>
    <scope>NUCLEOTIDE SEQUENCE</scope>
</reference>
<name>A0A8S1PVZ3_PARPR</name>